<gene>
    <name evidence="7" type="ORF">ODALV1_LOCUS5141</name>
</gene>
<protein>
    <recommendedName>
        <fullName evidence="3">omega-amidase</fullName>
        <ecNumber evidence="3">3.5.1.3</ecNumber>
    </recommendedName>
    <alternativeName>
        <fullName evidence="4">Nitrilase homolog 2</fullName>
    </alternativeName>
</protein>
<dbReference type="InterPro" id="IPR045254">
    <property type="entry name" value="Nit1/2_C-N_Hydrolase"/>
</dbReference>
<evidence type="ECO:0000256" key="3">
    <source>
        <dbReference type="ARBA" id="ARBA00039118"/>
    </source>
</evidence>
<evidence type="ECO:0000256" key="2">
    <source>
        <dbReference type="ARBA" id="ARBA00036637"/>
    </source>
</evidence>
<dbReference type="PANTHER" id="PTHR23088">
    <property type="entry name" value="NITRILASE-RELATED"/>
    <property type="match status" value="1"/>
</dbReference>
<dbReference type="PROSITE" id="PS01227">
    <property type="entry name" value="UPF0012"/>
    <property type="match status" value="1"/>
</dbReference>
<organism evidence="7 8">
    <name type="scientific">Orchesella dallaii</name>
    <dbReference type="NCBI Taxonomy" id="48710"/>
    <lineage>
        <taxon>Eukaryota</taxon>
        <taxon>Metazoa</taxon>
        <taxon>Ecdysozoa</taxon>
        <taxon>Arthropoda</taxon>
        <taxon>Hexapoda</taxon>
        <taxon>Collembola</taxon>
        <taxon>Entomobryomorpha</taxon>
        <taxon>Entomobryoidea</taxon>
        <taxon>Orchesellidae</taxon>
        <taxon>Orchesellinae</taxon>
        <taxon>Orchesella</taxon>
    </lineage>
</organism>
<evidence type="ECO:0000256" key="4">
    <source>
        <dbReference type="ARBA" id="ARBA00041576"/>
    </source>
</evidence>
<keyword evidence="1" id="KW-0378">Hydrolase</keyword>
<sequence>MQFSQLKFVSVLLTRKALGTKQFPSLISRQLHGFYGGKVVGSNNFQLKQSKIGRLSRSIMDSASDSAPKGNGFRLGLVQMNVTEFKNFNLTTANTLIKEAVQGGANIVALPECFNSPYGIQHFKDFAEHIPNGVSSKLMSALAADYKVYIIAGSIPERGDDGRLYNTSVTFSPTGELLGKHRKVHLFDIDVPGKIKFQESEVLEGGDNLTIIETEWCKIGVGICYDIRFPEMAQIYRQKGCDLLVYPGAFNMTTGPAHWQLLQQARAVDNQVYVATISPARNEKAGYVAWGHSMVVNPWGTIVVEAPEEQKVVFADIDLDYIKQVRSQIPVSTQKRTDLYQLATLKD</sequence>
<name>A0ABP1PY50_9HEXA</name>
<evidence type="ECO:0000256" key="5">
    <source>
        <dbReference type="ARBA" id="ARBA00048745"/>
    </source>
</evidence>
<dbReference type="PANTHER" id="PTHR23088:SF30">
    <property type="entry name" value="OMEGA-AMIDASE NIT2"/>
    <property type="match status" value="1"/>
</dbReference>
<keyword evidence="8" id="KW-1185">Reference proteome</keyword>
<dbReference type="Pfam" id="PF00795">
    <property type="entry name" value="CN_hydrolase"/>
    <property type="match status" value="1"/>
</dbReference>
<comment type="catalytic activity">
    <reaction evidence="5">
        <text>2-oxosuccinamate + H2O = oxaloacetate + NH4(+)</text>
        <dbReference type="Rhea" id="RHEA:59412"/>
        <dbReference type="ChEBI" id="CHEBI:15377"/>
        <dbReference type="ChEBI" id="CHEBI:16452"/>
        <dbReference type="ChEBI" id="CHEBI:28938"/>
        <dbReference type="ChEBI" id="CHEBI:57735"/>
        <dbReference type="EC" id="3.5.1.3"/>
    </reaction>
    <physiologicalReaction direction="left-to-right" evidence="5">
        <dbReference type="Rhea" id="RHEA:59413"/>
    </physiologicalReaction>
</comment>
<dbReference type="InterPro" id="IPR001110">
    <property type="entry name" value="UPF0012_CS"/>
</dbReference>
<evidence type="ECO:0000259" key="6">
    <source>
        <dbReference type="PROSITE" id="PS50263"/>
    </source>
</evidence>
<dbReference type="Proteomes" id="UP001642540">
    <property type="component" value="Unassembled WGS sequence"/>
</dbReference>
<dbReference type="InterPro" id="IPR003010">
    <property type="entry name" value="C-N_Hydrolase"/>
</dbReference>
<dbReference type="Gene3D" id="3.60.110.10">
    <property type="entry name" value="Carbon-nitrogen hydrolase"/>
    <property type="match status" value="1"/>
</dbReference>
<comment type="catalytic activity">
    <reaction evidence="2">
        <text>2-oxoglutaramate + H2O = 2-oxoglutarate + NH4(+)</text>
        <dbReference type="Rhea" id="RHEA:32963"/>
        <dbReference type="ChEBI" id="CHEBI:15377"/>
        <dbReference type="ChEBI" id="CHEBI:16769"/>
        <dbReference type="ChEBI" id="CHEBI:16810"/>
        <dbReference type="ChEBI" id="CHEBI:28938"/>
        <dbReference type="EC" id="3.5.1.3"/>
    </reaction>
    <physiologicalReaction direction="left-to-right" evidence="2">
        <dbReference type="Rhea" id="RHEA:32964"/>
    </physiologicalReaction>
</comment>
<reference evidence="7 8" key="1">
    <citation type="submission" date="2024-08" db="EMBL/GenBank/DDBJ databases">
        <authorList>
            <person name="Cucini C."/>
            <person name="Frati F."/>
        </authorList>
    </citation>
    <scope>NUCLEOTIDE SEQUENCE [LARGE SCALE GENOMIC DNA]</scope>
</reference>
<dbReference type="PROSITE" id="PS50263">
    <property type="entry name" value="CN_HYDROLASE"/>
    <property type="match status" value="1"/>
</dbReference>
<dbReference type="CDD" id="cd07572">
    <property type="entry name" value="nit"/>
    <property type="match status" value="1"/>
</dbReference>
<dbReference type="InterPro" id="IPR036526">
    <property type="entry name" value="C-N_Hydrolase_sf"/>
</dbReference>
<proteinExistence type="predicted"/>
<evidence type="ECO:0000256" key="1">
    <source>
        <dbReference type="ARBA" id="ARBA00022801"/>
    </source>
</evidence>
<evidence type="ECO:0000313" key="7">
    <source>
        <dbReference type="EMBL" id="CAL8082182.1"/>
    </source>
</evidence>
<dbReference type="SUPFAM" id="SSF56317">
    <property type="entry name" value="Carbon-nitrogen hydrolase"/>
    <property type="match status" value="1"/>
</dbReference>
<comment type="caution">
    <text evidence="7">The sequence shown here is derived from an EMBL/GenBank/DDBJ whole genome shotgun (WGS) entry which is preliminary data.</text>
</comment>
<feature type="domain" description="CN hydrolase" evidence="6">
    <location>
        <begin position="73"/>
        <end position="319"/>
    </location>
</feature>
<dbReference type="EMBL" id="CAXLJM020000015">
    <property type="protein sequence ID" value="CAL8082182.1"/>
    <property type="molecule type" value="Genomic_DNA"/>
</dbReference>
<accession>A0ABP1PY50</accession>
<evidence type="ECO:0000313" key="8">
    <source>
        <dbReference type="Proteomes" id="UP001642540"/>
    </source>
</evidence>
<dbReference type="EC" id="3.5.1.3" evidence="3"/>